<dbReference type="PANTHER" id="PTHR43252:SF4">
    <property type="entry name" value="TRANSCRIPTIONAL REGULATORY PROTEIN"/>
    <property type="match status" value="1"/>
</dbReference>
<dbReference type="AlphaFoldDB" id="F3KZR5"/>
<name>F3KZR5_9GAMM</name>
<dbReference type="InterPro" id="IPR036388">
    <property type="entry name" value="WH-like_DNA-bd_sf"/>
</dbReference>
<dbReference type="SUPFAM" id="SSF46785">
    <property type="entry name" value="Winged helix' DNA-binding domain"/>
    <property type="match status" value="1"/>
</dbReference>
<organism evidence="1 2">
    <name type="scientific">Aequoribacter fuscus</name>
    <dbReference type="NCBI Taxonomy" id="2518989"/>
    <lineage>
        <taxon>Bacteria</taxon>
        <taxon>Pseudomonadati</taxon>
        <taxon>Pseudomonadota</taxon>
        <taxon>Gammaproteobacteria</taxon>
        <taxon>Cellvibrionales</taxon>
        <taxon>Halieaceae</taxon>
        <taxon>Aequoribacter</taxon>
    </lineage>
</organism>
<dbReference type="InterPro" id="IPR018309">
    <property type="entry name" value="Tscrpt_reg_PadR_C"/>
</dbReference>
<dbReference type="OrthoDB" id="3186544at2"/>
<keyword evidence="2" id="KW-1185">Reference proteome</keyword>
<dbReference type="InterPro" id="IPR036390">
    <property type="entry name" value="WH_DNA-bd_sf"/>
</dbReference>
<evidence type="ECO:0000313" key="2">
    <source>
        <dbReference type="Proteomes" id="UP000005615"/>
    </source>
</evidence>
<comment type="caution">
    <text evidence="1">The sequence shown here is derived from an EMBL/GenBank/DDBJ whole genome shotgun (WGS) entry which is preliminary data.</text>
</comment>
<dbReference type="PANTHER" id="PTHR43252">
    <property type="entry name" value="TRANSCRIPTIONAL REGULATOR YQJI"/>
    <property type="match status" value="1"/>
</dbReference>
<dbReference type="RefSeq" id="WP_009574906.1">
    <property type="nucleotide sequence ID" value="NZ_AEIG01000014.1"/>
</dbReference>
<dbReference type="Pfam" id="PF10400">
    <property type="entry name" value="Vir_act_alpha_C"/>
    <property type="match status" value="1"/>
</dbReference>
<evidence type="ECO:0000313" key="1">
    <source>
        <dbReference type="EMBL" id="EGG30494.1"/>
    </source>
</evidence>
<accession>F3KZR5</accession>
<reference evidence="1 2" key="1">
    <citation type="journal article" date="2011" name="J. Bacteriol.">
        <title>Genome sequence of strain IMCC3088, a proteorhodopsin-containing marine bacterium belonging to the OM60/NOR5 clade.</title>
        <authorList>
            <person name="Jang Y."/>
            <person name="Oh H.M."/>
            <person name="Kang I."/>
            <person name="Lee K."/>
            <person name="Yang S.J."/>
            <person name="Cho J.C."/>
        </authorList>
    </citation>
    <scope>NUCLEOTIDE SEQUENCE [LARGE SCALE GENOMIC DNA]</scope>
    <source>
        <strain evidence="1 2">IMCC3088</strain>
    </source>
</reference>
<dbReference type="EMBL" id="AEIG01000014">
    <property type="protein sequence ID" value="EGG30494.1"/>
    <property type="molecule type" value="Genomic_DNA"/>
</dbReference>
<protein>
    <submittedName>
        <fullName evidence="1">Transcriptional regulator PadR-like family protein</fullName>
    </submittedName>
</protein>
<dbReference type="Gene3D" id="6.10.140.190">
    <property type="match status" value="1"/>
</dbReference>
<dbReference type="Proteomes" id="UP000005615">
    <property type="component" value="Unassembled WGS sequence"/>
</dbReference>
<gene>
    <name evidence="1" type="ORF">IMCC3088_472</name>
</gene>
<dbReference type="Pfam" id="PF03551">
    <property type="entry name" value="PadR"/>
    <property type="match status" value="1"/>
</dbReference>
<proteinExistence type="predicted"/>
<dbReference type="InterPro" id="IPR005149">
    <property type="entry name" value="Tscrpt_reg_PadR_N"/>
</dbReference>
<dbReference type="eggNOG" id="COG1695">
    <property type="taxonomic scope" value="Bacteria"/>
</dbReference>
<dbReference type="STRING" id="2518989.IMCC3088_472"/>
<dbReference type="Gene3D" id="1.10.10.10">
    <property type="entry name" value="Winged helix-like DNA-binding domain superfamily/Winged helix DNA-binding domain"/>
    <property type="match status" value="1"/>
</dbReference>
<sequence>MSLAHAIMTAVLDDELTGYELAKRFDTSLGFFWQASHQQIYRELRTLSEKNFLTSRAISQQKRPDKTVYRLTDEGLEHLQAWVHNTTKPRLAKDELFIKLYNLSEDNLAALIDEVRERREHVQRNLSLYCRIREKSYANFSELSTRMKGVALVLDAGIRDAESILLWCDSALERLGKIKAG</sequence>